<feature type="transmembrane region" description="Helical" evidence="7">
    <location>
        <begin position="148"/>
        <end position="168"/>
    </location>
</feature>
<dbReference type="GO" id="GO:0015171">
    <property type="term" value="F:amino acid transmembrane transporter activity"/>
    <property type="evidence" value="ECO:0007669"/>
    <property type="project" value="TreeGrafter"/>
</dbReference>
<feature type="transmembrane region" description="Helical" evidence="7">
    <location>
        <begin position="513"/>
        <end position="530"/>
    </location>
</feature>
<evidence type="ECO:0000313" key="10">
    <source>
        <dbReference type="Proteomes" id="UP001412239"/>
    </source>
</evidence>
<feature type="transmembrane region" description="Helical" evidence="7">
    <location>
        <begin position="432"/>
        <end position="450"/>
    </location>
</feature>
<feature type="transmembrane region" description="Helical" evidence="7">
    <location>
        <begin position="402"/>
        <end position="420"/>
    </location>
</feature>
<feature type="transmembrane region" description="Helical" evidence="7">
    <location>
        <begin position="315"/>
        <end position="335"/>
    </location>
</feature>
<feature type="transmembrane region" description="Helical" evidence="7">
    <location>
        <begin position="174"/>
        <end position="195"/>
    </location>
</feature>
<evidence type="ECO:0000256" key="3">
    <source>
        <dbReference type="ARBA" id="ARBA00022692"/>
    </source>
</evidence>
<comment type="subcellular location">
    <subcellularLocation>
        <location evidence="1">Membrane</location>
        <topology evidence="1">Multi-pass membrane protein</topology>
    </subcellularLocation>
</comment>
<feature type="transmembrane region" description="Helical" evidence="7">
    <location>
        <begin position="33"/>
        <end position="54"/>
    </location>
</feature>
<dbReference type="AlphaFoldDB" id="A0A292Q141"/>
<dbReference type="PANTHER" id="PTHR43341">
    <property type="entry name" value="AMINO ACID PERMEASE"/>
    <property type="match status" value="1"/>
</dbReference>
<evidence type="ECO:0000259" key="8">
    <source>
        <dbReference type="Pfam" id="PF00324"/>
    </source>
</evidence>
<organism evidence="9 10">
    <name type="scientific">Tuber aestivum</name>
    <name type="common">summer truffle</name>
    <dbReference type="NCBI Taxonomy" id="59557"/>
    <lineage>
        <taxon>Eukaryota</taxon>
        <taxon>Fungi</taxon>
        <taxon>Dikarya</taxon>
        <taxon>Ascomycota</taxon>
        <taxon>Pezizomycotina</taxon>
        <taxon>Pezizomycetes</taxon>
        <taxon>Pezizales</taxon>
        <taxon>Tuberaceae</taxon>
        <taxon>Tuber</taxon>
    </lineage>
</organism>
<dbReference type="Proteomes" id="UP001412239">
    <property type="component" value="Unassembled WGS sequence"/>
</dbReference>
<evidence type="ECO:0000256" key="6">
    <source>
        <dbReference type="ARBA" id="ARBA00023136"/>
    </source>
</evidence>
<evidence type="ECO:0000256" key="5">
    <source>
        <dbReference type="ARBA" id="ARBA00022989"/>
    </source>
</evidence>
<evidence type="ECO:0000256" key="2">
    <source>
        <dbReference type="ARBA" id="ARBA00022448"/>
    </source>
</evidence>
<dbReference type="PIRSF" id="PIRSF006060">
    <property type="entry name" value="AA_transporter"/>
    <property type="match status" value="1"/>
</dbReference>
<dbReference type="Pfam" id="PF00324">
    <property type="entry name" value="AA_permease"/>
    <property type="match status" value="2"/>
</dbReference>
<feature type="domain" description="Amino acid permease/ SLC12A" evidence="8">
    <location>
        <begin position="404"/>
        <end position="538"/>
    </location>
</feature>
<keyword evidence="10" id="KW-1185">Reference proteome</keyword>
<dbReference type="Gene3D" id="1.20.1740.10">
    <property type="entry name" value="Amino acid/polyamine transporter I"/>
    <property type="match status" value="1"/>
</dbReference>
<evidence type="ECO:0000256" key="4">
    <source>
        <dbReference type="ARBA" id="ARBA00022970"/>
    </source>
</evidence>
<feature type="transmembrane region" description="Helical" evidence="7">
    <location>
        <begin position="107"/>
        <end position="136"/>
    </location>
</feature>
<dbReference type="PANTHER" id="PTHR43341:SF1">
    <property type="entry name" value="GENERAL AMINO-ACID PERMEASE GAP1"/>
    <property type="match status" value="1"/>
</dbReference>
<protein>
    <recommendedName>
        <fullName evidence="8">Amino acid permease/ SLC12A domain-containing protein</fullName>
    </recommendedName>
</protein>
<proteinExistence type="predicted"/>
<feature type="transmembrane region" description="Helical" evidence="7">
    <location>
        <begin position="480"/>
        <end position="501"/>
    </location>
</feature>
<evidence type="ECO:0000256" key="7">
    <source>
        <dbReference type="SAM" id="Phobius"/>
    </source>
</evidence>
<keyword evidence="2" id="KW-0813">Transport</keyword>
<keyword evidence="4" id="KW-0029">Amino-acid transport</keyword>
<feature type="domain" description="Amino acid permease/ SLC12A" evidence="8">
    <location>
        <begin position="32"/>
        <end position="364"/>
    </location>
</feature>
<feature type="transmembrane region" description="Helical" evidence="7">
    <location>
        <begin position="260"/>
        <end position="279"/>
    </location>
</feature>
<sequence length="581" mass="62692">MTDLESKASEELCKGQTRSAGPQLKRALGARHLQMLAIASSVGTGLFIGSGKVLSTGGPFSVVFSFAWLGLVLTTMMQCLCEMTTIYPASGSFVTYAARYIDPAWGFAVGILYWACWVGAFGTEATAARILVGYWLPVGWSDHPGHAAILISVFNVIMILIHICPVRVFGEIEFWVSSIKVVSILVFLVVIWVIMGGGGPNGRVHGGEYWAEGAIINGFKGLSSVFVTAAFACGGTEVAGVAGGETKDPMIAMPRAVRTLMFRIVFFYVVTLLFLSFVVSARNPALLGSGSGGAVEASPFVIAIKEAGIGVLPDVLNAIVLLCVSSVGSVSVYTASRVLYNMTETGLISSRWGFGKVDERGRPYDTPLPPDGGDNNNNNNNCCHLIWKVLGVNEQRVIADDYSVRAIIATTFVAVGLSYMNCSASAATAFGWFHSLSGIAFLACWPTIIASNWRWRAGIKAQGLNLLDLKHTYKASFRPWLPAFGFISLLFMLACHIYVSASPVTGSADAAQWFQNCIGIPLLVVLYSGYKILYGTKFVTAGEMDLETDKTHDSDIAEQSEKLDAYYEQSRKVRALSYVRF</sequence>
<evidence type="ECO:0000256" key="1">
    <source>
        <dbReference type="ARBA" id="ARBA00004141"/>
    </source>
</evidence>
<dbReference type="GO" id="GO:0016020">
    <property type="term" value="C:membrane"/>
    <property type="evidence" value="ECO:0007669"/>
    <property type="project" value="UniProtKB-SubCell"/>
</dbReference>
<name>A0A292Q141_9PEZI</name>
<dbReference type="EMBL" id="LN890972">
    <property type="protein sequence ID" value="CUS13519.1"/>
    <property type="molecule type" value="Genomic_DNA"/>
</dbReference>
<keyword evidence="5 7" id="KW-1133">Transmembrane helix</keyword>
<dbReference type="InterPro" id="IPR004841">
    <property type="entry name" value="AA-permease/SLC12A_dom"/>
</dbReference>
<evidence type="ECO:0000313" key="9">
    <source>
        <dbReference type="EMBL" id="CUS13519.1"/>
    </source>
</evidence>
<reference evidence="9" key="1">
    <citation type="submission" date="2015-10" db="EMBL/GenBank/DDBJ databases">
        <authorList>
            <person name="Regsiter A."/>
            <person name="william w."/>
        </authorList>
    </citation>
    <scope>NUCLEOTIDE SEQUENCE</scope>
    <source>
        <strain evidence="9">Montdore</strain>
    </source>
</reference>
<gene>
    <name evidence="9" type="ORF">GSTUAT00002457001</name>
</gene>
<keyword evidence="6 7" id="KW-0472">Membrane</keyword>
<dbReference type="InterPro" id="IPR050524">
    <property type="entry name" value="APC_YAT"/>
</dbReference>
<accession>A0A292Q141</accession>
<keyword evidence="3 7" id="KW-0812">Transmembrane</keyword>